<dbReference type="EMBL" id="JAGHQL010000187">
    <property type="protein sequence ID" value="KAH0536679.1"/>
    <property type="molecule type" value="Genomic_DNA"/>
</dbReference>
<gene>
    <name evidence="1" type="ORF">FGG08_006474</name>
</gene>
<protein>
    <submittedName>
        <fullName evidence="1">Uncharacterized protein</fullName>
    </submittedName>
</protein>
<dbReference type="Proteomes" id="UP000698800">
    <property type="component" value="Unassembled WGS sequence"/>
</dbReference>
<accession>A0A9P8I7B0</accession>
<dbReference type="Gene3D" id="3.40.50.1460">
    <property type="match status" value="1"/>
</dbReference>
<name>A0A9P8I7B0_9PEZI</name>
<comment type="caution">
    <text evidence="1">The sequence shown here is derived from an EMBL/GenBank/DDBJ whole genome shotgun (WGS) entry which is preliminary data.</text>
</comment>
<dbReference type="AlphaFoldDB" id="A0A9P8I7B0"/>
<evidence type="ECO:0000313" key="1">
    <source>
        <dbReference type="EMBL" id="KAH0536679.1"/>
    </source>
</evidence>
<sequence length="449" mass="51102">MKNYIQEAFPGKMIHDQLRHAVEEARDAITKAKLKELIDRMHDRCRAVIDAEDPSIATENPVLTLLDEDPTETVTDADASPTDGDREDFTLESSFNEAGNDALNLPNGYPNVSVLLISWIKELDHLMVDDEVSKCPVWEITRENANGSQVNQLEALLRDTFGFETKRLLLHTEKDPQLQLNMDMSGFVYEHGGPGNLLIVYYGGHGSSNDNKELFLSGRTRQDNKIGNYKDHVCWNKAEASSLMECQADILAIFDCCYASDIQRAVNSCPRSYEILAASGPRKTTPKHAFTPKLIEALKEMVKQRKDGHRISFNTRQLWQTICNKRPEDEQPVLWDRLGSSRFINISPVDKLEIPKTPLPDLSDTMDLTLHFTLTSKPTEDQVKKLARRLPKPFTKAGMRVCRFRWGNLRRFNWGRSTSLSRVVSPILFASRIARKFKGIRERKSIAEI</sequence>
<reference evidence="1" key="1">
    <citation type="submission" date="2021-03" db="EMBL/GenBank/DDBJ databases">
        <title>Comparative genomics and phylogenomic investigation of the class Geoglossomycetes provide insights into ecological specialization and systematics.</title>
        <authorList>
            <person name="Melie T."/>
            <person name="Pirro S."/>
            <person name="Miller A.N."/>
            <person name="Quandt A."/>
        </authorList>
    </citation>
    <scope>NUCLEOTIDE SEQUENCE</scope>
    <source>
        <strain evidence="1">GBOQ0MN5Z8</strain>
    </source>
</reference>
<dbReference type="OrthoDB" id="4760831at2759"/>
<organism evidence="1 2">
    <name type="scientific">Glutinoglossum americanum</name>
    <dbReference type="NCBI Taxonomy" id="1670608"/>
    <lineage>
        <taxon>Eukaryota</taxon>
        <taxon>Fungi</taxon>
        <taxon>Dikarya</taxon>
        <taxon>Ascomycota</taxon>
        <taxon>Pezizomycotina</taxon>
        <taxon>Geoglossomycetes</taxon>
        <taxon>Geoglossales</taxon>
        <taxon>Geoglossaceae</taxon>
        <taxon>Glutinoglossum</taxon>
    </lineage>
</organism>
<proteinExistence type="predicted"/>
<keyword evidence="2" id="KW-1185">Reference proteome</keyword>
<evidence type="ECO:0000313" key="2">
    <source>
        <dbReference type="Proteomes" id="UP000698800"/>
    </source>
</evidence>